<evidence type="ECO:0000313" key="7">
    <source>
        <dbReference type="EMBL" id="HCT14812.1"/>
    </source>
</evidence>
<dbReference type="GO" id="GO:0000976">
    <property type="term" value="F:transcription cis-regulatory region binding"/>
    <property type="evidence" value="ECO:0007669"/>
    <property type="project" value="TreeGrafter"/>
</dbReference>
<feature type="compositionally biased region" description="Basic and acidic residues" evidence="5">
    <location>
        <begin position="207"/>
        <end position="216"/>
    </location>
</feature>
<dbReference type="InterPro" id="IPR009057">
    <property type="entry name" value="Homeodomain-like_sf"/>
</dbReference>
<keyword evidence="2 4" id="KW-0238">DNA-binding</keyword>
<feature type="domain" description="HTH tetR-type" evidence="6">
    <location>
        <begin position="9"/>
        <end position="69"/>
    </location>
</feature>
<evidence type="ECO:0000256" key="4">
    <source>
        <dbReference type="PROSITE-ProRule" id="PRU00335"/>
    </source>
</evidence>
<dbReference type="InterPro" id="IPR001647">
    <property type="entry name" value="HTH_TetR"/>
</dbReference>
<reference evidence="7 8" key="1">
    <citation type="journal article" date="2018" name="Nat. Biotechnol.">
        <title>A standardized bacterial taxonomy based on genome phylogeny substantially revises the tree of life.</title>
        <authorList>
            <person name="Parks D.H."/>
            <person name="Chuvochina M."/>
            <person name="Waite D.W."/>
            <person name="Rinke C."/>
            <person name="Skarshewski A."/>
            <person name="Chaumeil P.A."/>
            <person name="Hugenholtz P."/>
        </authorList>
    </citation>
    <scope>NUCLEOTIDE SEQUENCE [LARGE SCALE GENOMIC DNA]</scope>
    <source>
        <strain evidence="7">UBA11247</strain>
    </source>
</reference>
<proteinExistence type="predicted"/>
<accession>A0A3D4SZV3</accession>
<sequence>MTSTKKNGAHMRETILQTAIELFTQRGYDATSLRNIAEAVGLTKSSLYHHFPRKEAIVEAVMAGQKQEIDDLLDWIDQQPDDGDLLLSAALHWVDTTGPRRLVGMRFARANQPLMHRLRHEGNDRSEWFTPVLERVLPGTPTSSEILLGRMTFDTIGAALAAADGLDVTDQEILDAAHASTVCLAACLRSGGRTPDHQGNPAPADQGRPEKSRPQHVDGGTATTV</sequence>
<feature type="region of interest" description="Disordered" evidence="5">
    <location>
        <begin position="193"/>
        <end position="225"/>
    </location>
</feature>
<dbReference type="Proteomes" id="UP000261739">
    <property type="component" value="Unassembled WGS sequence"/>
</dbReference>
<evidence type="ECO:0000256" key="2">
    <source>
        <dbReference type="ARBA" id="ARBA00023125"/>
    </source>
</evidence>
<keyword evidence="1" id="KW-0805">Transcription regulation</keyword>
<protein>
    <submittedName>
        <fullName evidence="7">TetR/AcrR family transcriptional regulator</fullName>
    </submittedName>
</protein>
<organism evidence="7 8">
    <name type="scientific">Corynebacterium nuruki</name>
    <dbReference type="NCBI Taxonomy" id="1032851"/>
    <lineage>
        <taxon>Bacteria</taxon>
        <taxon>Bacillati</taxon>
        <taxon>Actinomycetota</taxon>
        <taxon>Actinomycetes</taxon>
        <taxon>Mycobacteriales</taxon>
        <taxon>Corynebacteriaceae</taxon>
        <taxon>Corynebacterium</taxon>
    </lineage>
</organism>
<dbReference type="SUPFAM" id="SSF46689">
    <property type="entry name" value="Homeodomain-like"/>
    <property type="match status" value="1"/>
</dbReference>
<dbReference type="RefSeq" id="WP_273052046.1">
    <property type="nucleotide sequence ID" value="NZ_DAITTW010000009.1"/>
</dbReference>
<evidence type="ECO:0000256" key="5">
    <source>
        <dbReference type="SAM" id="MobiDB-lite"/>
    </source>
</evidence>
<evidence type="ECO:0000256" key="3">
    <source>
        <dbReference type="ARBA" id="ARBA00023163"/>
    </source>
</evidence>
<feature type="DNA-binding region" description="H-T-H motif" evidence="4">
    <location>
        <begin position="32"/>
        <end position="51"/>
    </location>
</feature>
<evidence type="ECO:0000256" key="1">
    <source>
        <dbReference type="ARBA" id="ARBA00023015"/>
    </source>
</evidence>
<dbReference type="PRINTS" id="PR00455">
    <property type="entry name" value="HTHTETR"/>
</dbReference>
<dbReference type="EMBL" id="DQID01000218">
    <property type="protein sequence ID" value="HCT14812.1"/>
    <property type="molecule type" value="Genomic_DNA"/>
</dbReference>
<dbReference type="PANTHER" id="PTHR30055">
    <property type="entry name" value="HTH-TYPE TRANSCRIPTIONAL REGULATOR RUTR"/>
    <property type="match status" value="1"/>
</dbReference>
<dbReference type="GO" id="GO:0003700">
    <property type="term" value="F:DNA-binding transcription factor activity"/>
    <property type="evidence" value="ECO:0007669"/>
    <property type="project" value="TreeGrafter"/>
</dbReference>
<evidence type="ECO:0000259" key="6">
    <source>
        <dbReference type="PROSITE" id="PS50977"/>
    </source>
</evidence>
<name>A0A3D4SZV3_9CORY</name>
<gene>
    <name evidence="7" type="ORF">DIW82_08510</name>
</gene>
<dbReference type="Pfam" id="PF00440">
    <property type="entry name" value="TetR_N"/>
    <property type="match status" value="1"/>
</dbReference>
<keyword evidence="3" id="KW-0804">Transcription</keyword>
<dbReference type="AlphaFoldDB" id="A0A3D4SZV3"/>
<dbReference type="InterPro" id="IPR050109">
    <property type="entry name" value="HTH-type_TetR-like_transc_reg"/>
</dbReference>
<dbReference type="PROSITE" id="PS50977">
    <property type="entry name" value="HTH_TETR_2"/>
    <property type="match status" value="1"/>
</dbReference>
<dbReference type="PANTHER" id="PTHR30055:SF234">
    <property type="entry name" value="HTH-TYPE TRANSCRIPTIONAL REGULATOR BETI"/>
    <property type="match status" value="1"/>
</dbReference>
<evidence type="ECO:0000313" key="8">
    <source>
        <dbReference type="Proteomes" id="UP000261739"/>
    </source>
</evidence>
<dbReference type="Gene3D" id="1.10.357.10">
    <property type="entry name" value="Tetracycline Repressor, domain 2"/>
    <property type="match status" value="1"/>
</dbReference>
<comment type="caution">
    <text evidence="7">The sequence shown here is derived from an EMBL/GenBank/DDBJ whole genome shotgun (WGS) entry which is preliminary data.</text>
</comment>